<dbReference type="InterPro" id="IPR050250">
    <property type="entry name" value="Macrolide_Exporter_MacB"/>
</dbReference>
<evidence type="ECO:0000256" key="4">
    <source>
        <dbReference type="ARBA" id="ARBA00022989"/>
    </source>
</evidence>
<keyword evidence="2" id="KW-1003">Cell membrane</keyword>
<evidence type="ECO:0000256" key="6">
    <source>
        <dbReference type="ARBA" id="ARBA00038076"/>
    </source>
</evidence>
<protein>
    <recommendedName>
        <fullName evidence="11">Permease</fullName>
    </recommendedName>
</protein>
<keyword evidence="4 7" id="KW-1133">Transmembrane helix</keyword>
<evidence type="ECO:0008006" key="11">
    <source>
        <dbReference type="Google" id="ProtNLM"/>
    </source>
</evidence>
<feature type="domain" description="ABC3 transporter permease C-terminal" evidence="8">
    <location>
        <begin position="744"/>
        <end position="854"/>
    </location>
</feature>
<name>Q025E1_SOLUE</name>
<dbReference type="NCBIfam" id="TIGR03434">
    <property type="entry name" value="ADOP"/>
    <property type="match status" value="1"/>
</dbReference>
<reference evidence="10" key="1">
    <citation type="submission" date="2006-10" db="EMBL/GenBank/DDBJ databases">
        <title>Complete sequence of Solibacter usitatus Ellin6076.</title>
        <authorList>
            <consortium name="US DOE Joint Genome Institute"/>
            <person name="Copeland A."/>
            <person name="Lucas S."/>
            <person name="Lapidus A."/>
            <person name="Barry K."/>
            <person name="Detter J.C."/>
            <person name="Glavina del Rio T."/>
            <person name="Hammon N."/>
            <person name="Israni S."/>
            <person name="Dalin E."/>
            <person name="Tice H."/>
            <person name="Pitluck S."/>
            <person name="Thompson L.S."/>
            <person name="Brettin T."/>
            <person name="Bruce D."/>
            <person name="Han C."/>
            <person name="Tapia R."/>
            <person name="Gilna P."/>
            <person name="Schmutz J."/>
            <person name="Larimer F."/>
            <person name="Land M."/>
            <person name="Hauser L."/>
            <person name="Kyrpides N."/>
            <person name="Mikhailova N."/>
            <person name="Janssen P.H."/>
            <person name="Kuske C.R."/>
            <person name="Richardson P."/>
        </authorList>
    </citation>
    <scope>NUCLEOTIDE SEQUENCE</scope>
    <source>
        <strain evidence="10">Ellin6076</strain>
    </source>
</reference>
<dbReference type="KEGG" id="sus:Acid_2389"/>
<feature type="transmembrane region" description="Helical" evidence="7">
    <location>
        <begin position="739"/>
        <end position="764"/>
    </location>
</feature>
<dbReference type="InterPro" id="IPR003838">
    <property type="entry name" value="ABC3_permease_C"/>
</dbReference>
<feature type="transmembrane region" description="Helical" evidence="7">
    <location>
        <begin position="394"/>
        <end position="414"/>
    </location>
</feature>
<dbReference type="PANTHER" id="PTHR30572:SF4">
    <property type="entry name" value="ABC TRANSPORTER PERMEASE YTRF"/>
    <property type="match status" value="1"/>
</dbReference>
<feature type="transmembrane region" description="Helical" evidence="7">
    <location>
        <begin position="338"/>
        <end position="363"/>
    </location>
</feature>
<evidence type="ECO:0000256" key="5">
    <source>
        <dbReference type="ARBA" id="ARBA00023136"/>
    </source>
</evidence>
<dbReference type="Pfam" id="PF02687">
    <property type="entry name" value="FtsX"/>
    <property type="match status" value="2"/>
</dbReference>
<dbReference type="AlphaFoldDB" id="Q025E1"/>
<feature type="transmembrane region" description="Helical" evidence="7">
    <location>
        <begin position="826"/>
        <end position="847"/>
    </location>
</feature>
<dbReference type="InterPro" id="IPR017800">
    <property type="entry name" value="ADOP"/>
</dbReference>
<organism evidence="10">
    <name type="scientific">Solibacter usitatus (strain Ellin6076)</name>
    <dbReference type="NCBI Taxonomy" id="234267"/>
    <lineage>
        <taxon>Bacteria</taxon>
        <taxon>Pseudomonadati</taxon>
        <taxon>Acidobacteriota</taxon>
        <taxon>Terriglobia</taxon>
        <taxon>Bryobacterales</taxon>
        <taxon>Solibacteraceae</taxon>
        <taxon>Candidatus Solibacter</taxon>
    </lineage>
</organism>
<sequence>MNRREREVEEELQSHIRMAIADRVRAGEDPVRARAAVLKEFGNVALTLESTRAVWSRQWLHDVAADLRYGLRTLARSPAFTIAAAASLAIGIAATTSLFSVLQHVVWNSLPYPDAQRLAIVWNVDPRVSGGQSPLSVPDWQDLRAQSAGAASLAAFRNRPAFLNAGEQSIQLELHEVSADFLPLLGVSPALGRYWEDGEAATGQVVVISDHLWRTAFSGARDVIARRIVVGQRPYQIVGVMPPGFRSPSVAAQTAIRLSPDDSVWAPLVPGPAQIANRGNRGLRVLARLGAATGISAAQNNLAAAAARLASAYPDSNANIGVQVLPLVESIAGSARPALAGLLSAAGLFLLIACANVASLLLARGSARRREFATRSALGAGRARLLRQLLTESLLLAMLGGCGGIVLASAFLALVRRAAATLEIPRLADSALDLPILAIAIVLTLATGLLFGLTPALQITRLAGNRSTADPRGVRLRQLLIAGVTAVTLVLVFSASTLLDGLRGLTGGQSEAAARTFTFQTTLTGTRWTHSPLDRQFYDALRERLGRLPRVESVGVTTSILQIGDNSGTLVTVSGAPPLPADQQPIAAYTMADAGFFHLAGLALHEGRPFDEHDTDRAPLVAIVNEAFARAVIPDGPVLGRKIRLLGVAQEPMEIVGLVSDARSLRLGAQERPRVFYPYSQSASTRLIAIVRMAAGAPLPVREMRAIVRELDSTLPIFELHSLEDLAWRATSAPRWGSVLLGGFAVMALLLASAGVMGVVAFVVCQRTRECGIRLALGSTPAAVQWLVARQGLWPVACGLLGGAAAAGASRRVIAANLVGMESGSTPMLAATLLLAAAAALAIYIPARRAASVDPALTLRCD</sequence>
<keyword evidence="5 7" id="KW-0472">Membrane</keyword>
<comment type="subcellular location">
    <subcellularLocation>
        <location evidence="1">Cell membrane</location>
        <topology evidence="1">Multi-pass membrane protein</topology>
    </subcellularLocation>
</comment>
<dbReference type="STRING" id="234267.Acid_2389"/>
<keyword evidence="3 7" id="KW-0812">Transmembrane</keyword>
<proteinExistence type="inferred from homology"/>
<evidence type="ECO:0000313" key="10">
    <source>
        <dbReference type="EMBL" id="ABJ83378.1"/>
    </source>
</evidence>
<evidence type="ECO:0000256" key="3">
    <source>
        <dbReference type="ARBA" id="ARBA00022692"/>
    </source>
</evidence>
<feature type="transmembrane region" description="Helical" evidence="7">
    <location>
        <begin position="794"/>
        <end position="814"/>
    </location>
</feature>
<dbReference type="InParanoid" id="Q025E1"/>
<feature type="transmembrane region" description="Helical" evidence="7">
    <location>
        <begin position="478"/>
        <end position="499"/>
    </location>
</feature>
<gene>
    <name evidence="10" type="ordered locus">Acid_2389</name>
</gene>
<comment type="similarity">
    <text evidence="6">Belongs to the ABC-4 integral membrane protein family.</text>
</comment>
<feature type="domain" description="MacB-like periplasmic core" evidence="9">
    <location>
        <begin position="481"/>
        <end position="686"/>
    </location>
</feature>
<dbReference type="eggNOG" id="COG0577">
    <property type="taxonomic scope" value="Bacteria"/>
</dbReference>
<accession>Q025E1</accession>
<feature type="transmembrane region" description="Helical" evidence="7">
    <location>
        <begin position="79"/>
        <end position="102"/>
    </location>
</feature>
<dbReference type="GO" id="GO:0005886">
    <property type="term" value="C:plasma membrane"/>
    <property type="evidence" value="ECO:0007669"/>
    <property type="project" value="UniProtKB-SubCell"/>
</dbReference>
<dbReference type="HOGENOM" id="CLU_009433_1_0_0"/>
<dbReference type="GO" id="GO:0022857">
    <property type="term" value="F:transmembrane transporter activity"/>
    <property type="evidence" value="ECO:0007669"/>
    <property type="project" value="TreeGrafter"/>
</dbReference>
<evidence type="ECO:0000256" key="7">
    <source>
        <dbReference type="SAM" id="Phobius"/>
    </source>
</evidence>
<evidence type="ECO:0000259" key="8">
    <source>
        <dbReference type="Pfam" id="PF02687"/>
    </source>
</evidence>
<feature type="transmembrane region" description="Helical" evidence="7">
    <location>
        <begin position="434"/>
        <end position="457"/>
    </location>
</feature>
<dbReference type="InterPro" id="IPR025857">
    <property type="entry name" value="MacB_PCD"/>
</dbReference>
<dbReference type="PANTHER" id="PTHR30572">
    <property type="entry name" value="MEMBRANE COMPONENT OF TRANSPORTER-RELATED"/>
    <property type="match status" value="1"/>
</dbReference>
<feature type="domain" description="ABC3 transporter permease C-terminal" evidence="8">
    <location>
        <begin position="345"/>
        <end position="461"/>
    </location>
</feature>
<evidence type="ECO:0000259" key="9">
    <source>
        <dbReference type="Pfam" id="PF12704"/>
    </source>
</evidence>
<dbReference type="EMBL" id="CP000473">
    <property type="protein sequence ID" value="ABJ83378.1"/>
    <property type="molecule type" value="Genomic_DNA"/>
</dbReference>
<dbReference type="Pfam" id="PF12704">
    <property type="entry name" value="MacB_PCD"/>
    <property type="match status" value="2"/>
</dbReference>
<evidence type="ECO:0000256" key="1">
    <source>
        <dbReference type="ARBA" id="ARBA00004651"/>
    </source>
</evidence>
<dbReference type="OrthoDB" id="973461at2"/>
<evidence type="ECO:0000256" key="2">
    <source>
        <dbReference type="ARBA" id="ARBA00022475"/>
    </source>
</evidence>
<dbReference type="InterPro" id="IPR047928">
    <property type="entry name" value="Perm_prefix_1"/>
</dbReference>
<feature type="domain" description="MacB-like periplasmic core" evidence="9">
    <location>
        <begin position="81"/>
        <end position="302"/>
    </location>
</feature>
<dbReference type="NCBIfam" id="NF038403">
    <property type="entry name" value="perm_prefix_1"/>
    <property type="match status" value="1"/>
</dbReference>